<dbReference type="Proteomes" id="UP000176389">
    <property type="component" value="Unassembled WGS sequence"/>
</dbReference>
<dbReference type="AlphaFoldDB" id="A0A1G1WD88"/>
<name>A0A1G1WD88_9BACT</name>
<evidence type="ECO:0000313" key="2">
    <source>
        <dbReference type="Proteomes" id="UP000176389"/>
    </source>
</evidence>
<reference evidence="1 2" key="1">
    <citation type="journal article" date="2016" name="Nat. Commun.">
        <title>Thousands of microbial genomes shed light on interconnected biogeochemical processes in an aquifer system.</title>
        <authorList>
            <person name="Anantharaman K."/>
            <person name="Brown C.T."/>
            <person name="Hug L.A."/>
            <person name="Sharon I."/>
            <person name="Castelle C.J."/>
            <person name="Probst A.J."/>
            <person name="Thomas B.C."/>
            <person name="Singh A."/>
            <person name="Wilkins M.J."/>
            <person name="Karaoz U."/>
            <person name="Brodie E.L."/>
            <person name="Williams K.H."/>
            <person name="Hubbard S.S."/>
            <person name="Banfield J.F."/>
        </authorList>
    </citation>
    <scope>NUCLEOTIDE SEQUENCE [LARGE SCALE GENOMIC DNA]</scope>
</reference>
<sequence>MKKVFTILSILVVLIVLAVVGAGVYFTRISAETRIFRMVGQNVGPYQGGRVLLAEKITDLSVLKKGDGVLYMVEREGRSITRVGIIYGLPGEKNLGKNKDIGLDENHFLAGQNEERMEMVEKDQIGWKVVRQF</sequence>
<proteinExistence type="predicted"/>
<evidence type="ECO:0008006" key="3">
    <source>
        <dbReference type="Google" id="ProtNLM"/>
    </source>
</evidence>
<evidence type="ECO:0000313" key="1">
    <source>
        <dbReference type="EMBL" id="OGY25653.1"/>
    </source>
</evidence>
<dbReference type="EMBL" id="MHCS01000042">
    <property type="protein sequence ID" value="OGY25653.1"/>
    <property type="molecule type" value="Genomic_DNA"/>
</dbReference>
<accession>A0A1G1WD88</accession>
<gene>
    <name evidence="1" type="ORF">A2Z11_04625</name>
</gene>
<comment type="caution">
    <text evidence="1">The sequence shown here is derived from an EMBL/GenBank/DDBJ whole genome shotgun (WGS) entry which is preliminary data.</text>
</comment>
<organism evidence="1 2">
    <name type="scientific">Candidatus Woykebacteria bacterium RBG_16_43_9</name>
    <dbReference type="NCBI Taxonomy" id="1802596"/>
    <lineage>
        <taxon>Bacteria</taxon>
        <taxon>Candidatus Woykeibacteriota</taxon>
    </lineage>
</organism>
<protein>
    <recommendedName>
        <fullName evidence="3">Peptidase S26 domain-containing protein</fullName>
    </recommendedName>
</protein>